<gene>
    <name evidence="1" type="ORF">SAMN05216289_10784</name>
</gene>
<sequence length="164" mass="17845">MLNFASPVGANMILPRYHISPSSIAGAGNGVILDEAVDPGDILVAPDAIPRTWTFEEILAQPNAGQLLPATVRWFEDRYTVTLDWPDECYVNHSFAPTGLWHLGFIFAATRLAAGTEITVDYRHLLAPGQAEDFHDAESGRPIVGFTWKESLRASSQALLGLLG</sequence>
<reference evidence="1 2" key="1">
    <citation type="submission" date="2016-10" db="EMBL/GenBank/DDBJ databases">
        <authorList>
            <person name="de Groot N.N."/>
        </authorList>
    </citation>
    <scope>NUCLEOTIDE SEQUENCE [LARGE SCALE GENOMIC DNA]</scope>
    <source>
        <strain evidence="1 2">CGMCC 1.7659</strain>
    </source>
</reference>
<dbReference type="Proteomes" id="UP000198575">
    <property type="component" value="Unassembled WGS sequence"/>
</dbReference>
<dbReference type="AlphaFoldDB" id="A0A1I4X3P4"/>
<dbReference type="STRING" id="578942.SAMN05216289_10784"/>
<evidence type="ECO:0008006" key="3">
    <source>
        <dbReference type="Google" id="ProtNLM"/>
    </source>
</evidence>
<dbReference type="InterPro" id="IPR046341">
    <property type="entry name" value="SET_dom_sf"/>
</dbReference>
<dbReference type="SUPFAM" id="SSF82199">
    <property type="entry name" value="SET domain"/>
    <property type="match status" value="1"/>
</dbReference>
<proteinExistence type="predicted"/>
<evidence type="ECO:0000313" key="1">
    <source>
        <dbReference type="EMBL" id="SFN20083.1"/>
    </source>
</evidence>
<name>A0A1I4X3P4_9GAMM</name>
<protein>
    <recommendedName>
        <fullName evidence="3">SET domain-containing protein</fullName>
    </recommendedName>
</protein>
<dbReference type="CDD" id="cd08161">
    <property type="entry name" value="SET"/>
    <property type="match status" value="1"/>
</dbReference>
<organism evidence="1 2">
    <name type="scientific">Dokdonella immobilis</name>
    <dbReference type="NCBI Taxonomy" id="578942"/>
    <lineage>
        <taxon>Bacteria</taxon>
        <taxon>Pseudomonadati</taxon>
        <taxon>Pseudomonadota</taxon>
        <taxon>Gammaproteobacteria</taxon>
        <taxon>Lysobacterales</taxon>
        <taxon>Rhodanobacteraceae</taxon>
        <taxon>Dokdonella</taxon>
    </lineage>
</organism>
<keyword evidence="2" id="KW-1185">Reference proteome</keyword>
<dbReference type="EMBL" id="FOVF01000007">
    <property type="protein sequence ID" value="SFN20083.1"/>
    <property type="molecule type" value="Genomic_DNA"/>
</dbReference>
<accession>A0A1I4X3P4</accession>
<evidence type="ECO:0000313" key="2">
    <source>
        <dbReference type="Proteomes" id="UP000198575"/>
    </source>
</evidence>